<dbReference type="EMBL" id="BAQW01000008">
    <property type="protein sequence ID" value="GBR12941.1"/>
    <property type="molecule type" value="Genomic_DNA"/>
</dbReference>
<dbReference type="Proteomes" id="UP001061070">
    <property type="component" value="Unassembled WGS sequence"/>
</dbReference>
<evidence type="ECO:0000259" key="3">
    <source>
        <dbReference type="Pfam" id="PF20620"/>
    </source>
</evidence>
<keyword evidence="6" id="KW-1185">Reference proteome</keyword>
<sequence length="794" mass="89308">MIVKMKRRFLLASAAAGSVNAIVPGGRQSAYAARLQGGFEADVTPVPLSNVRLLPSPWLDAVERNRVYLLSLKADRLLHNFRKQAGLLPKGALYGGWESDTIAGHTLGHYLSALALMYAQTGEIACRARVVYIVQELAVVQGQWSDGYIAGFTRKEKDGAMVDGKRIFAEIEAGDIRSSGFDLNGAWSPLYNLHKTFAGLFDAHIHCQCHQALEVAVGLGEFLETFFGKLTDAQVQKVLTCEYGGLNESFAELASRTGDEKWLHLARRIYDRPVLDPLMEEHDDLANRHANTQIPKLIGLGRIAEVSQDRRWMTGPEFFWKAVTQHHSYVIGGNADREYFSEPDTIAQHITEQTCEHCNTYNMLKLTRQHYASNPQAALFDYYERAHLNHILAAHDPQTGMFTYMTPTITAGVREWSTPTESFWCCVGTGMESHAKHGDSIWWQGKETLFVNLYIPSRMVWARKDVSWRMETGYPHDGRVSLLVEDLKSPIAFRLALRVPGWVREPIRVAVNGQDVPVTSSDGYIVLDRKWRVGDHVVLDLPMTVRTESPVDEPKLVTLLRGPLVLAADLAPAEGVYDAVDPAVVTDDLTQDLVPVEGQASVFRTIQSGRPSQLEFRPFYAQYRRRSALYLRCFSEAEWTQEEASYRKEQQRQKDIAARTIDVIHLGEMQQEHDHALRAENSWPLVYRGRNGRDLRSGGFIECTMKTRPGPLALKVTVWSADITRTRGARLLVNGRALPDVKWPADKPAQFVDVEALIPEAWVRGRKIFTLRIEPGSGRTSGPFFDVRVLSVRS</sequence>
<reference evidence="5" key="1">
    <citation type="submission" date="2013-04" db="EMBL/GenBank/DDBJ databases">
        <title>The genome sequencing project of 58 acetic acid bacteria.</title>
        <authorList>
            <person name="Okamoto-Kainuma A."/>
            <person name="Ishikawa M."/>
            <person name="Umino S."/>
            <person name="Koizumi Y."/>
            <person name="Shiwa Y."/>
            <person name="Yoshikawa H."/>
            <person name="Matsutani M."/>
            <person name="Matsushita K."/>
        </authorList>
    </citation>
    <scope>NUCLEOTIDE SEQUENCE</scope>
    <source>
        <strain evidence="5">NRIC 0228</strain>
    </source>
</reference>
<evidence type="ECO:0008006" key="7">
    <source>
        <dbReference type="Google" id="ProtNLM"/>
    </source>
</evidence>
<dbReference type="Pfam" id="PF20736">
    <property type="entry name" value="Glyco_hydro127M"/>
    <property type="match status" value="1"/>
</dbReference>
<organism evidence="5 6">
    <name type="scientific">Gluconobacter frateurii NRIC 0228</name>
    <dbReference type="NCBI Taxonomy" id="1307946"/>
    <lineage>
        <taxon>Bacteria</taxon>
        <taxon>Pseudomonadati</taxon>
        <taxon>Pseudomonadota</taxon>
        <taxon>Alphaproteobacteria</taxon>
        <taxon>Acetobacterales</taxon>
        <taxon>Acetobacteraceae</taxon>
        <taxon>Gluconobacter</taxon>
    </lineage>
</organism>
<dbReference type="InterPro" id="IPR046544">
    <property type="entry name" value="GH146_SB_dom"/>
</dbReference>
<evidence type="ECO:0000256" key="1">
    <source>
        <dbReference type="SAM" id="SignalP"/>
    </source>
</evidence>
<keyword evidence="1" id="KW-0732">Signal</keyword>
<accession>A0ABQ0QCC0</accession>
<dbReference type="SUPFAM" id="SSF48208">
    <property type="entry name" value="Six-hairpin glycosidases"/>
    <property type="match status" value="1"/>
</dbReference>
<dbReference type="Pfam" id="PF07944">
    <property type="entry name" value="Beta-AFase-like_GH127_cat"/>
    <property type="match status" value="1"/>
</dbReference>
<comment type="caution">
    <text evidence="5">The sequence shown here is derived from an EMBL/GenBank/DDBJ whole genome shotgun (WGS) entry which is preliminary data.</text>
</comment>
<feature type="domain" description="Non-reducing end beta-L-arabinofuranosidase-like GH127 middle" evidence="4">
    <location>
        <begin position="448"/>
        <end position="543"/>
    </location>
</feature>
<dbReference type="Pfam" id="PF20620">
    <property type="entry name" value="DUF6805"/>
    <property type="match status" value="1"/>
</dbReference>
<evidence type="ECO:0000259" key="2">
    <source>
        <dbReference type="Pfam" id="PF07944"/>
    </source>
</evidence>
<feature type="chain" id="PRO_5047243923" description="Glycoside hydrolase family 127 protein" evidence="1">
    <location>
        <begin position="22"/>
        <end position="794"/>
    </location>
</feature>
<feature type="domain" description="Non-reducing end beta-L-arabinofuranosidase-like GH127 catalytic" evidence="2">
    <location>
        <begin position="50"/>
        <end position="438"/>
    </location>
</feature>
<gene>
    <name evidence="5" type="ORF">AA0228_1867</name>
</gene>
<dbReference type="RefSeq" id="WP_244902314.1">
    <property type="nucleotide sequence ID" value="NZ_BAQW01000008.1"/>
</dbReference>
<dbReference type="InterPro" id="IPR008928">
    <property type="entry name" value="6-hairpin_glycosidase_sf"/>
</dbReference>
<evidence type="ECO:0000259" key="4">
    <source>
        <dbReference type="Pfam" id="PF20736"/>
    </source>
</evidence>
<feature type="signal peptide" evidence="1">
    <location>
        <begin position="1"/>
        <end position="21"/>
    </location>
</feature>
<dbReference type="InterPro" id="IPR012878">
    <property type="entry name" value="Beta-AFase-like_GH127_cat"/>
</dbReference>
<dbReference type="PANTHER" id="PTHR31151:SF0">
    <property type="entry name" value="PROLINE-TRNA LIGASE (DUF1680)"/>
    <property type="match status" value="1"/>
</dbReference>
<dbReference type="InterPro" id="IPR049046">
    <property type="entry name" value="Beta-AFase-like_GH127_middle"/>
</dbReference>
<proteinExistence type="predicted"/>
<evidence type="ECO:0000313" key="5">
    <source>
        <dbReference type="EMBL" id="GBR12941.1"/>
    </source>
</evidence>
<protein>
    <recommendedName>
        <fullName evidence="7">Glycoside hydrolase family 127 protein</fullName>
    </recommendedName>
</protein>
<feature type="domain" description="Glycoside hydrolase GH146 substrate-binding" evidence="3">
    <location>
        <begin position="656"/>
        <end position="790"/>
    </location>
</feature>
<dbReference type="PANTHER" id="PTHR31151">
    <property type="entry name" value="PROLINE-TRNA LIGASE (DUF1680)"/>
    <property type="match status" value="1"/>
</dbReference>
<evidence type="ECO:0000313" key="6">
    <source>
        <dbReference type="Proteomes" id="UP001061070"/>
    </source>
</evidence>
<name>A0ABQ0QCC0_9PROT</name>